<protein>
    <recommendedName>
        <fullName evidence="1">Citrate lyase alpha chain</fullName>
        <shortName evidence="1">Citrase alpha chain</shortName>
        <ecNumber evidence="1">2.8.3.10</ecNumber>
        <ecNumber evidence="1">4.1.3.6</ecNumber>
    </recommendedName>
    <alternativeName>
        <fullName evidence="1">Citrate (pro-3S)-lyase alpha chain</fullName>
    </alternativeName>
    <alternativeName>
        <fullName evidence="1">Citrate CoA-transferase subunit</fullName>
    </alternativeName>
</protein>
<dbReference type="PANTHER" id="PTHR40596">
    <property type="entry name" value="CITRATE LYASE ALPHA CHAIN"/>
    <property type="match status" value="1"/>
</dbReference>
<dbReference type="OrthoDB" id="9767643at2"/>
<keyword evidence="1" id="KW-0808">Transferase</keyword>
<dbReference type="EMBL" id="UHIO01000001">
    <property type="protein sequence ID" value="SUP44834.1"/>
    <property type="molecule type" value="Genomic_DNA"/>
</dbReference>
<keyword evidence="1 2" id="KW-0456">Lyase</keyword>
<dbReference type="Pfam" id="PF04223">
    <property type="entry name" value="CitF"/>
    <property type="match status" value="1"/>
</dbReference>
<evidence type="ECO:0000313" key="2">
    <source>
        <dbReference type="EMBL" id="SUP44834.1"/>
    </source>
</evidence>
<dbReference type="GO" id="GO:0008814">
    <property type="term" value="F:citrate CoA-transferase activity"/>
    <property type="evidence" value="ECO:0007669"/>
    <property type="project" value="UniProtKB-UniRule"/>
</dbReference>
<dbReference type="PANTHER" id="PTHR40596:SF1">
    <property type="entry name" value="CITRATE LYASE ALPHA CHAIN"/>
    <property type="match status" value="1"/>
</dbReference>
<dbReference type="EC" id="2.8.3.10" evidence="1"/>
<evidence type="ECO:0000256" key="1">
    <source>
        <dbReference type="PIRNR" id="PIRNR009451"/>
    </source>
</evidence>
<reference evidence="2 3" key="1">
    <citation type="submission" date="2018-06" db="EMBL/GenBank/DDBJ databases">
        <authorList>
            <consortium name="Pathogen Informatics"/>
            <person name="Doyle S."/>
        </authorList>
    </citation>
    <scope>NUCLEOTIDE SEQUENCE [LARGE SCALE GENOMIC DNA]</scope>
    <source>
        <strain evidence="2 3">NCTC12020</strain>
    </source>
</reference>
<dbReference type="EC" id="4.1.3.6" evidence="1"/>
<dbReference type="Proteomes" id="UP000255367">
    <property type="component" value="Unassembled WGS sequence"/>
</dbReference>
<dbReference type="PIRSF" id="PIRSF009451">
    <property type="entry name" value="Citrt_lyas_alpha"/>
    <property type="match status" value="1"/>
</dbReference>
<accession>A0A380NMX9</accession>
<dbReference type="Gene3D" id="3.40.1080.10">
    <property type="entry name" value="Glutaconate Coenzyme A-transferase"/>
    <property type="match status" value="2"/>
</dbReference>
<dbReference type="InterPro" id="IPR006472">
    <property type="entry name" value="Citrate_lyase_asu"/>
</dbReference>
<sequence length="517" mass="55442">MLNKANREIPMDLPALAGREVYQGEFAVEPKVRRAGRPVAKYNQGGADKLLSSIDEAIEKTGLTDGMTVSFHHHFRNGDYVMKMVMERIQAKGIKDITVASSSLSPCHDFLIDMIKDGTVTAIETSGLRDALGKFLTKNPGVLKRPVVIRSHGGRARAIIAGEVHIDVAFMGAPTCDRRGNFTGMQGKSACGALGYAMVDSHYADKTVAITDNLVDYVYPYSVPQTDVDYIVEVEAIGDPEGIASGAVGFTKNPVQIKIAEMAAEFLDQAGIIKEGFSFQLGAGGAPLTVAKFIGQKLKEQGVKAGFGIGGATGILAGMLEDGLINAIYDTQTFDTVAAASLHKNPAHIEMSASMYADPWTDNMTNYLDVVFLGATEIDTNFNVNCMTDSNGVLMGASGGHSDTAAGAKCTVITCPLVRGRLPMILDSVQTVITPGESVDVIVTERGIAINPRRTDLIERFKDSNLPIYTIEELQKLAFDLVGKPEGVTVSDKDEDVVAIVEYRDGTIIDVVRKPLD</sequence>
<dbReference type="GO" id="GO:0008815">
    <property type="term" value="F:citrate (pro-3S)-lyase activity"/>
    <property type="evidence" value="ECO:0007669"/>
    <property type="project" value="UniProtKB-UniRule"/>
</dbReference>
<dbReference type="GO" id="GO:0009346">
    <property type="term" value="C:ATP-independent citrate lyase complex"/>
    <property type="evidence" value="ECO:0007669"/>
    <property type="project" value="UniProtKB-UniRule"/>
</dbReference>
<dbReference type="AlphaFoldDB" id="A0A380NMX9"/>
<name>A0A380NMX9_9FIRM</name>
<comment type="subcellular location">
    <subcellularLocation>
        <location evidence="1">Cytoplasm</location>
    </subcellularLocation>
</comment>
<dbReference type="RefSeq" id="WP_115310931.1">
    <property type="nucleotide sequence ID" value="NZ_UHIO01000001.1"/>
</dbReference>
<keyword evidence="1" id="KW-0963">Cytoplasm</keyword>
<dbReference type="InterPro" id="IPR037171">
    <property type="entry name" value="NagB/RpiA_transferase-like"/>
</dbReference>
<organism evidence="2 3">
    <name type="scientific">Veillonella criceti</name>
    <dbReference type="NCBI Taxonomy" id="103891"/>
    <lineage>
        <taxon>Bacteria</taxon>
        <taxon>Bacillati</taxon>
        <taxon>Bacillota</taxon>
        <taxon>Negativicutes</taxon>
        <taxon>Veillonellales</taxon>
        <taxon>Veillonellaceae</taxon>
        <taxon>Veillonella</taxon>
    </lineage>
</organism>
<proteinExistence type="predicted"/>
<evidence type="ECO:0000313" key="3">
    <source>
        <dbReference type="Proteomes" id="UP000255367"/>
    </source>
</evidence>
<dbReference type="GO" id="GO:0005737">
    <property type="term" value="C:cytoplasm"/>
    <property type="evidence" value="ECO:0007669"/>
    <property type="project" value="UniProtKB-SubCell"/>
</dbReference>
<gene>
    <name evidence="2" type="primary">citF</name>
    <name evidence="2" type="ORF">NCTC12020_01854</name>
</gene>
<comment type="catalytic activity">
    <reaction evidence="1">
        <text>citrate = oxaloacetate + acetate</text>
        <dbReference type="Rhea" id="RHEA:10760"/>
        <dbReference type="ChEBI" id="CHEBI:16452"/>
        <dbReference type="ChEBI" id="CHEBI:16947"/>
        <dbReference type="ChEBI" id="CHEBI:30089"/>
        <dbReference type="EC" id="4.1.3.6"/>
    </reaction>
</comment>
<dbReference type="GO" id="GO:0006084">
    <property type="term" value="P:acetyl-CoA metabolic process"/>
    <property type="evidence" value="ECO:0007669"/>
    <property type="project" value="UniProtKB-UniRule"/>
</dbReference>
<dbReference type="SUPFAM" id="SSF100950">
    <property type="entry name" value="NagB/RpiA/CoA transferase-like"/>
    <property type="match status" value="2"/>
</dbReference>
<dbReference type="NCBIfam" id="TIGR01584">
    <property type="entry name" value="citF"/>
    <property type="match status" value="1"/>
</dbReference>
<comment type="catalytic activity">
    <reaction evidence="1">
        <text>citrate + acetyl-CoA = (3S)-citryl-CoA + acetate</text>
        <dbReference type="Rhea" id="RHEA:19405"/>
        <dbReference type="ChEBI" id="CHEBI:16947"/>
        <dbReference type="ChEBI" id="CHEBI:30089"/>
        <dbReference type="ChEBI" id="CHEBI:57288"/>
        <dbReference type="ChEBI" id="CHEBI:57321"/>
        <dbReference type="EC" id="2.8.3.10"/>
    </reaction>
</comment>
<keyword evidence="3" id="KW-1185">Reference proteome</keyword>